<protein>
    <submittedName>
        <fullName evidence="2">Uncharacterized protein</fullName>
    </submittedName>
</protein>
<feature type="region of interest" description="Disordered" evidence="1">
    <location>
        <begin position="132"/>
        <end position="167"/>
    </location>
</feature>
<proteinExistence type="predicted"/>
<feature type="compositionally biased region" description="Low complexity" evidence="1">
    <location>
        <begin position="132"/>
        <end position="141"/>
    </location>
</feature>
<evidence type="ECO:0000313" key="2">
    <source>
        <dbReference type="EMBL" id="GAX85937.1"/>
    </source>
</evidence>
<reference evidence="2 3" key="1">
    <citation type="submission" date="2017-08" db="EMBL/GenBank/DDBJ databases">
        <title>Acidophilic green algal genome provides insights into adaptation to an acidic environment.</title>
        <authorList>
            <person name="Hirooka S."/>
            <person name="Hirose Y."/>
            <person name="Kanesaki Y."/>
            <person name="Higuchi S."/>
            <person name="Fujiwara T."/>
            <person name="Onuma R."/>
            <person name="Era A."/>
            <person name="Ohbayashi R."/>
            <person name="Uzuka A."/>
            <person name="Nozaki H."/>
            <person name="Yoshikawa H."/>
            <person name="Miyagishima S.Y."/>
        </authorList>
    </citation>
    <scope>NUCLEOTIDE SEQUENCE [LARGE SCALE GENOMIC DNA]</scope>
    <source>
        <strain evidence="2 3">NIES-2499</strain>
    </source>
</reference>
<comment type="caution">
    <text evidence="2">The sequence shown here is derived from an EMBL/GenBank/DDBJ whole genome shotgun (WGS) entry which is preliminary data.</text>
</comment>
<feature type="region of interest" description="Disordered" evidence="1">
    <location>
        <begin position="1"/>
        <end position="37"/>
    </location>
</feature>
<dbReference type="EMBL" id="BEGY01000205">
    <property type="protein sequence ID" value="GAX85937.1"/>
    <property type="molecule type" value="Genomic_DNA"/>
</dbReference>
<feature type="region of interest" description="Disordered" evidence="1">
    <location>
        <begin position="186"/>
        <end position="205"/>
    </location>
</feature>
<gene>
    <name evidence="2" type="ORF">CEUSTIGMA_g13353.t1</name>
</gene>
<keyword evidence="3" id="KW-1185">Reference proteome</keyword>
<organism evidence="2 3">
    <name type="scientific">Chlamydomonas eustigma</name>
    <dbReference type="NCBI Taxonomy" id="1157962"/>
    <lineage>
        <taxon>Eukaryota</taxon>
        <taxon>Viridiplantae</taxon>
        <taxon>Chlorophyta</taxon>
        <taxon>core chlorophytes</taxon>
        <taxon>Chlorophyceae</taxon>
        <taxon>CS clade</taxon>
        <taxon>Chlamydomonadales</taxon>
        <taxon>Chlamydomonadaceae</taxon>
        <taxon>Chlamydomonas</taxon>
    </lineage>
</organism>
<name>A0A250XS73_9CHLO</name>
<evidence type="ECO:0000256" key="1">
    <source>
        <dbReference type="SAM" id="MobiDB-lite"/>
    </source>
</evidence>
<feature type="compositionally biased region" description="Polar residues" evidence="1">
    <location>
        <begin position="1"/>
        <end position="25"/>
    </location>
</feature>
<accession>A0A250XS73</accession>
<evidence type="ECO:0000313" key="3">
    <source>
        <dbReference type="Proteomes" id="UP000232323"/>
    </source>
</evidence>
<dbReference type="Proteomes" id="UP000232323">
    <property type="component" value="Unassembled WGS sequence"/>
</dbReference>
<sequence>MAQSASGVRQFNGKQSLPEKSQFLSTGDLEIPQDMASSNPRCISSALLPSVSSSSKLVNNGSKSALELKSDKVESLNSLPVIKSPLPDFRRCPSSDKGFIPTVRSLSTSGYNDSFLGALSAHSRSSVSLSSSRMSMSLGGSPLTPHTPLKPSNLSRIGPGGLPQSRERTYYRPREKEILDMANTLGMTPSRGSKRESVRISSPRRSFQLSSLSTIGRNSQAATSVNNSTSSQKGVRLSEVLRFAESLHDEGITTFNVAKKDDKCTDVKAAMPVR</sequence>
<dbReference type="AlphaFoldDB" id="A0A250XS73"/>